<protein>
    <recommendedName>
        <fullName evidence="1">NAD-dependent epimerase/dehydratase domain-containing protein</fullName>
    </recommendedName>
</protein>
<dbReference type="InterPro" id="IPR001509">
    <property type="entry name" value="Epimerase_deHydtase"/>
</dbReference>
<gene>
    <name evidence="2" type="ORF">AVDCRST_MAG78-2836</name>
</gene>
<feature type="domain" description="NAD-dependent epimerase/dehydratase" evidence="1">
    <location>
        <begin position="3"/>
        <end position="38"/>
    </location>
</feature>
<evidence type="ECO:0000259" key="1">
    <source>
        <dbReference type="Pfam" id="PF01370"/>
    </source>
</evidence>
<sequence>MRVVVVGGTNFVGPHVVWRLAEEDHEVTVFHRGRTGRRGCRRA</sequence>
<dbReference type="Gene3D" id="3.40.50.720">
    <property type="entry name" value="NAD(P)-binding Rossmann-like Domain"/>
    <property type="match status" value="1"/>
</dbReference>
<accession>A0A6J4QT51</accession>
<dbReference type="EMBL" id="CADCVB010000184">
    <property type="protein sequence ID" value="CAA9445556.1"/>
    <property type="molecule type" value="Genomic_DNA"/>
</dbReference>
<proteinExistence type="predicted"/>
<name>A0A6J4QT51_9ACTN</name>
<dbReference type="Pfam" id="PF01370">
    <property type="entry name" value="Epimerase"/>
    <property type="match status" value="1"/>
</dbReference>
<evidence type="ECO:0000313" key="2">
    <source>
        <dbReference type="EMBL" id="CAA9445556.1"/>
    </source>
</evidence>
<dbReference type="AlphaFoldDB" id="A0A6J4QT51"/>
<dbReference type="SUPFAM" id="SSF51735">
    <property type="entry name" value="NAD(P)-binding Rossmann-fold domains"/>
    <property type="match status" value="1"/>
</dbReference>
<reference evidence="2" key="1">
    <citation type="submission" date="2020-02" db="EMBL/GenBank/DDBJ databases">
        <authorList>
            <person name="Meier V. D."/>
        </authorList>
    </citation>
    <scope>NUCLEOTIDE SEQUENCE</scope>
    <source>
        <strain evidence="2">AVDCRST_MAG78</strain>
    </source>
</reference>
<dbReference type="InterPro" id="IPR036291">
    <property type="entry name" value="NAD(P)-bd_dom_sf"/>
</dbReference>
<organism evidence="2">
    <name type="scientific">uncultured Rubrobacteraceae bacterium</name>
    <dbReference type="NCBI Taxonomy" id="349277"/>
    <lineage>
        <taxon>Bacteria</taxon>
        <taxon>Bacillati</taxon>
        <taxon>Actinomycetota</taxon>
        <taxon>Rubrobacteria</taxon>
        <taxon>Rubrobacterales</taxon>
        <taxon>Rubrobacteraceae</taxon>
        <taxon>environmental samples</taxon>
    </lineage>
</organism>